<feature type="compositionally biased region" description="Basic and acidic residues" evidence="1">
    <location>
        <begin position="8"/>
        <end position="36"/>
    </location>
</feature>
<evidence type="ECO:0000256" key="1">
    <source>
        <dbReference type="SAM" id="MobiDB-lite"/>
    </source>
</evidence>
<dbReference type="InterPro" id="IPR004827">
    <property type="entry name" value="bZIP"/>
</dbReference>
<keyword evidence="4" id="KW-1185">Reference proteome</keyword>
<dbReference type="AlphaFoldDB" id="G4TPC7"/>
<reference evidence="3 4" key="1">
    <citation type="journal article" date="2011" name="PLoS Pathog.">
        <title>Endophytic Life Strategies Decoded by Genome and Transcriptome Analyses of the Mutualistic Root Symbiont Piriformospora indica.</title>
        <authorList>
            <person name="Zuccaro A."/>
            <person name="Lahrmann U."/>
            <person name="Guldener U."/>
            <person name="Langen G."/>
            <person name="Pfiffi S."/>
            <person name="Biedenkopf D."/>
            <person name="Wong P."/>
            <person name="Samans B."/>
            <person name="Grimm C."/>
            <person name="Basiewicz M."/>
            <person name="Murat C."/>
            <person name="Martin F."/>
            <person name="Kogel K.H."/>
        </authorList>
    </citation>
    <scope>NUCLEOTIDE SEQUENCE [LARGE SCALE GENOMIC DNA]</scope>
    <source>
        <strain evidence="3 4">DSM 11827</strain>
    </source>
</reference>
<dbReference type="InParanoid" id="G4TPC7"/>
<evidence type="ECO:0000313" key="3">
    <source>
        <dbReference type="EMBL" id="CCA73170.1"/>
    </source>
</evidence>
<dbReference type="Proteomes" id="UP000007148">
    <property type="component" value="Unassembled WGS sequence"/>
</dbReference>
<dbReference type="SUPFAM" id="SSF57959">
    <property type="entry name" value="Leucine zipper domain"/>
    <property type="match status" value="1"/>
</dbReference>
<dbReference type="EMBL" id="CAFZ01000206">
    <property type="protein sequence ID" value="CCA73170.1"/>
    <property type="molecule type" value="Genomic_DNA"/>
</dbReference>
<accession>G4TPC7</accession>
<organism evidence="3 4">
    <name type="scientific">Serendipita indica (strain DSM 11827)</name>
    <name type="common">Root endophyte fungus</name>
    <name type="synonym">Piriformospora indica</name>
    <dbReference type="NCBI Taxonomy" id="1109443"/>
    <lineage>
        <taxon>Eukaryota</taxon>
        <taxon>Fungi</taxon>
        <taxon>Dikarya</taxon>
        <taxon>Basidiomycota</taxon>
        <taxon>Agaricomycotina</taxon>
        <taxon>Agaricomycetes</taxon>
        <taxon>Sebacinales</taxon>
        <taxon>Serendipitaceae</taxon>
        <taxon>Serendipita</taxon>
    </lineage>
</organism>
<feature type="region of interest" description="Disordered" evidence="1">
    <location>
        <begin position="1"/>
        <end position="36"/>
    </location>
</feature>
<evidence type="ECO:0000313" key="4">
    <source>
        <dbReference type="Proteomes" id="UP000007148"/>
    </source>
</evidence>
<dbReference type="OrthoDB" id="10621725at2759"/>
<evidence type="ECO:0000259" key="2">
    <source>
        <dbReference type="PROSITE" id="PS00036"/>
    </source>
</evidence>
<dbReference type="CDD" id="cd14686">
    <property type="entry name" value="bZIP"/>
    <property type="match status" value="1"/>
</dbReference>
<sequence length="88" mass="9930">MSDSNCENDFKDKAALQRKKNAESQREYRIRKKEQEGNLQNENALLRQAVSELGTALQSNIYECQRLEIILFYNTIPPATQNGAGAPG</sequence>
<dbReference type="InterPro" id="IPR046347">
    <property type="entry name" value="bZIP_sf"/>
</dbReference>
<dbReference type="GO" id="GO:0003700">
    <property type="term" value="F:DNA-binding transcription factor activity"/>
    <property type="evidence" value="ECO:0007669"/>
    <property type="project" value="InterPro"/>
</dbReference>
<dbReference type="PROSITE" id="PS00036">
    <property type="entry name" value="BZIP_BASIC"/>
    <property type="match status" value="1"/>
</dbReference>
<proteinExistence type="predicted"/>
<feature type="domain" description="BZIP" evidence="2">
    <location>
        <begin position="18"/>
        <end position="31"/>
    </location>
</feature>
<gene>
    <name evidence="3" type="ORF">PIIN_07124</name>
</gene>
<comment type="caution">
    <text evidence="3">The sequence shown here is derived from an EMBL/GenBank/DDBJ whole genome shotgun (WGS) entry which is preliminary data.</text>
</comment>
<protein>
    <recommendedName>
        <fullName evidence="2">BZIP domain-containing protein</fullName>
    </recommendedName>
</protein>
<name>G4TPC7_SERID</name>
<dbReference type="HOGENOM" id="CLU_2469925_0_0_1"/>